<dbReference type="GO" id="GO:0006279">
    <property type="term" value="P:premeiotic DNA replication"/>
    <property type="evidence" value="ECO:0007669"/>
    <property type="project" value="UniProtKB-ARBA"/>
</dbReference>
<dbReference type="InterPro" id="IPR027417">
    <property type="entry name" value="P-loop_NTPase"/>
</dbReference>
<dbReference type="InterPro" id="IPR033762">
    <property type="entry name" value="MCM_OB"/>
</dbReference>
<dbReference type="GO" id="GO:0016787">
    <property type="term" value="F:hydrolase activity"/>
    <property type="evidence" value="ECO:0007669"/>
    <property type="project" value="UniProtKB-KW"/>
</dbReference>
<dbReference type="PANTHER" id="PTHR11630:SF48">
    <property type="entry name" value="DNA HELICASE MCM9"/>
    <property type="match status" value="1"/>
</dbReference>
<dbReference type="PROSITE" id="PS00675">
    <property type="entry name" value="SIGMA54_INTERACT_1"/>
    <property type="match status" value="1"/>
</dbReference>
<dbReference type="InterPro" id="IPR041562">
    <property type="entry name" value="MCM_lid"/>
</dbReference>
<keyword evidence="7" id="KW-0131">Cell cycle</keyword>
<dbReference type="SMART" id="SM00350">
    <property type="entry name" value="MCM"/>
    <property type="match status" value="1"/>
</dbReference>
<dbReference type="InterPro" id="IPR003593">
    <property type="entry name" value="AAA+_ATPase"/>
</dbReference>
<dbReference type="InterPro" id="IPR018525">
    <property type="entry name" value="MCM_CS"/>
</dbReference>
<dbReference type="EMBL" id="CP075153">
    <property type="protein sequence ID" value="UTX43517.1"/>
    <property type="molecule type" value="Genomic_DNA"/>
</dbReference>
<dbReference type="GO" id="GO:0005656">
    <property type="term" value="C:nuclear pre-replicative complex"/>
    <property type="evidence" value="ECO:0007669"/>
    <property type="project" value="UniProtKB-ARBA"/>
</dbReference>
<keyword evidence="3 5" id="KW-0067">ATP-binding</keyword>
<name>A0A9Q9CAD6_ENCHE</name>
<dbReference type="Pfam" id="PF17207">
    <property type="entry name" value="MCM_OB"/>
    <property type="match status" value="1"/>
</dbReference>
<sequence length="559" mass="62004">MIPEEEVDLIGLCEKNPELANSIVLGVSSHPYVYKKAFKKIPYALFTDKACNSKNVNRIISVSGTVIRAYETLIRNVTSELICLKCNVKVYSSPGKRRNKVLCESCGSSLLKDRRCFGEAIPSQKIRIQDIGNPSSMSETLEVVLEEDLAGKFFPGDKLLVTGTILVRWKPFKIGEQMVSSIYMHALAVHKQDEESMNDSFGRAFMNKLDELSYFEKRLFLINSFGEEIQGLENVKLGLLLSLVSGAHADQKSGARSNSHVLLVGDSGTGKSHLLKTCARLLSPSILTNGVGTTQAGLTTCAVRQGKEWVLEAGALVLADMGICCIDEFNKLKINEKNGLLEAMEQQTLSIAKAGIVSSLNTRCSVIAAMNTRHKYNLSKSISENIMIATPLISRFDLIFGLFDNNNSENDLLIADKILSRRPEADSAEKKQDPMHWDSGILRNYIGIARKRGSTIPDELNGILLSYYHYRRKLEGANELNTIRMLESLARLAEAHSKLLNTGKVTENDVYGAILLLETTLGTKPLVEISPSRVFVDEAYHREVISEIKAKIMNDKHEE</sequence>
<keyword evidence="2 5" id="KW-0547">Nucleotide-binding</keyword>
<dbReference type="GO" id="GO:0043596">
    <property type="term" value="C:nuclear replication fork"/>
    <property type="evidence" value="ECO:0007669"/>
    <property type="project" value="UniProtKB-ARBA"/>
</dbReference>
<dbReference type="Gene3D" id="2.20.28.10">
    <property type="match status" value="1"/>
</dbReference>
<evidence type="ECO:0000256" key="2">
    <source>
        <dbReference type="ARBA" id="ARBA00022741"/>
    </source>
</evidence>
<dbReference type="InterPro" id="IPR001208">
    <property type="entry name" value="MCM_dom"/>
</dbReference>
<evidence type="ECO:0000256" key="3">
    <source>
        <dbReference type="ARBA" id="ARBA00022840"/>
    </source>
</evidence>
<dbReference type="Pfam" id="PF17855">
    <property type="entry name" value="MCM_lid"/>
    <property type="match status" value="1"/>
</dbReference>
<dbReference type="PRINTS" id="PR01657">
    <property type="entry name" value="MCMFAMILY"/>
</dbReference>
<dbReference type="GO" id="GO:0042555">
    <property type="term" value="C:MCM complex"/>
    <property type="evidence" value="ECO:0007669"/>
    <property type="project" value="UniProtKB-ARBA"/>
</dbReference>
<dbReference type="Gene3D" id="3.40.50.300">
    <property type="entry name" value="P-loop containing nucleotide triphosphate hydrolases"/>
    <property type="match status" value="1"/>
</dbReference>
<evidence type="ECO:0000313" key="8">
    <source>
        <dbReference type="Proteomes" id="UP001059546"/>
    </source>
</evidence>
<comment type="similarity">
    <text evidence="5">Belongs to the MCM family.</text>
</comment>
<protein>
    <recommendedName>
        <fullName evidence="1">DNA helicase</fullName>
        <ecNumber evidence="1">3.6.4.12</ecNumber>
    </recommendedName>
</protein>
<evidence type="ECO:0000259" key="6">
    <source>
        <dbReference type="PROSITE" id="PS50051"/>
    </source>
</evidence>
<dbReference type="PANTHER" id="PTHR11630">
    <property type="entry name" value="DNA REPLICATION LICENSING FACTOR MCM FAMILY MEMBER"/>
    <property type="match status" value="1"/>
</dbReference>
<proteinExistence type="inferred from homology"/>
<evidence type="ECO:0000256" key="4">
    <source>
        <dbReference type="ARBA" id="ARBA00023125"/>
    </source>
</evidence>
<dbReference type="GO" id="GO:0000724">
    <property type="term" value="P:double-strand break repair via homologous recombination"/>
    <property type="evidence" value="ECO:0007669"/>
    <property type="project" value="TreeGrafter"/>
</dbReference>
<dbReference type="GO" id="GO:0003697">
    <property type="term" value="F:single-stranded DNA binding"/>
    <property type="evidence" value="ECO:0007669"/>
    <property type="project" value="TreeGrafter"/>
</dbReference>
<dbReference type="Pfam" id="PF00493">
    <property type="entry name" value="MCM"/>
    <property type="match status" value="1"/>
</dbReference>
<dbReference type="GO" id="GO:0031261">
    <property type="term" value="C:DNA replication preinitiation complex"/>
    <property type="evidence" value="ECO:0007669"/>
    <property type="project" value="UniProtKB-ARBA"/>
</dbReference>
<dbReference type="Proteomes" id="UP001059546">
    <property type="component" value="Chromosome VII"/>
</dbReference>
<dbReference type="GO" id="GO:0005524">
    <property type="term" value="F:ATP binding"/>
    <property type="evidence" value="ECO:0007669"/>
    <property type="project" value="UniProtKB-KW"/>
</dbReference>
<dbReference type="PROSITE" id="PS50051">
    <property type="entry name" value="MCM_2"/>
    <property type="match status" value="1"/>
</dbReference>
<dbReference type="Gene3D" id="2.40.50.140">
    <property type="entry name" value="Nucleic acid-binding proteins"/>
    <property type="match status" value="1"/>
</dbReference>
<organism evidence="7 8">
    <name type="scientific">Encephalitozoon hellem</name>
    <name type="common">Microsporidian parasite</name>
    <dbReference type="NCBI Taxonomy" id="27973"/>
    <lineage>
        <taxon>Eukaryota</taxon>
        <taxon>Fungi</taxon>
        <taxon>Fungi incertae sedis</taxon>
        <taxon>Microsporidia</taxon>
        <taxon>Unikaryonidae</taxon>
        <taxon>Encephalitozoon</taxon>
    </lineage>
</organism>
<dbReference type="GO" id="GO:0017116">
    <property type="term" value="F:single-stranded DNA helicase activity"/>
    <property type="evidence" value="ECO:0007669"/>
    <property type="project" value="TreeGrafter"/>
</dbReference>
<gene>
    <name evidence="7" type="ORF">GPU96_07g12760</name>
</gene>
<evidence type="ECO:0000313" key="7">
    <source>
        <dbReference type="EMBL" id="UTX43517.1"/>
    </source>
</evidence>
<dbReference type="EC" id="3.6.4.12" evidence="1"/>
<evidence type="ECO:0000256" key="1">
    <source>
        <dbReference type="ARBA" id="ARBA00012551"/>
    </source>
</evidence>
<dbReference type="InterPro" id="IPR025662">
    <property type="entry name" value="Sigma_54_int_dom_ATP-bd_1"/>
</dbReference>
<dbReference type="InterPro" id="IPR031327">
    <property type="entry name" value="MCM"/>
</dbReference>
<dbReference type="SMART" id="SM00382">
    <property type="entry name" value="AAA"/>
    <property type="match status" value="1"/>
</dbReference>
<dbReference type="PROSITE" id="PS00847">
    <property type="entry name" value="MCM_1"/>
    <property type="match status" value="1"/>
</dbReference>
<feature type="domain" description="MCM C-terminal AAA(+) ATPase" evidence="6">
    <location>
        <begin position="221"/>
        <end position="418"/>
    </location>
</feature>
<dbReference type="AlphaFoldDB" id="A0A9Q9CAD6"/>
<evidence type="ECO:0000256" key="5">
    <source>
        <dbReference type="RuleBase" id="RU004070"/>
    </source>
</evidence>
<dbReference type="InterPro" id="IPR012340">
    <property type="entry name" value="NA-bd_OB-fold"/>
</dbReference>
<keyword evidence="4 5" id="KW-0238">DNA-binding</keyword>
<keyword evidence="7" id="KW-0132">Cell division</keyword>
<accession>A0A9Q9CAD6</accession>
<dbReference type="SUPFAM" id="SSF52540">
    <property type="entry name" value="P-loop containing nucleoside triphosphate hydrolases"/>
    <property type="match status" value="1"/>
</dbReference>
<dbReference type="GO" id="GO:0051301">
    <property type="term" value="P:cell division"/>
    <property type="evidence" value="ECO:0007669"/>
    <property type="project" value="UniProtKB-KW"/>
</dbReference>
<reference evidence="7" key="1">
    <citation type="submission" date="2022-10" db="EMBL/GenBank/DDBJ databases">
        <title>Encephalitozoon hellem ATCC 50604 Complete Genome.</title>
        <authorList>
            <person name="Mascarenhas dos Santos A.C."/>
            <person name="Julian A.T."/>
            <person name="Pombert J.-F."/>
        </authorList>
    </citation>
    <scope>NUCLEOTIDE SEQUENCE</scope>
    <source>
        <strain evidence="7">ATCC 50604</strain>
    </source>
</reference>
<dbReference type="SUPFAM" id="SSF50249">
    <property type="entry name" value="Nucleic acid-binding proteins"/>
    <property type="match status" value="1"/>
</dbReference>